<organism evidence="11 12">
    <name type="scientific">Arachis hypogaea</name>
    <name type="common">Peanut</name>
    <dbReference type="NCBI Taxonomy" id="3818"/>
    <lineage>
        <taxon>Eukaryota</taxon>
        <taxon>Viridiplantae</taxon>
        <taxon>Streptophyta</taxon>
        <taxon>Embryophyta</taxon>
        <taxon>Tracheophyta</taxon>
        <taxon>Spermatophyta</taxon>
        <taxon>Magnoliopsida</taxon>
        <taxon>eudicotyledons</taxon>
        <taxon>Gunneridae</taxon>
        <taxon>Pentapetalae</taxon>
        <taxon>rosids</taxon>
        <taxon>fabids</taxon>
        <taxon>Fabales</taxon>
        <taxon>Fabaceae</taxon>
        <taxon>Papilionoideae</taxon>
        <taxon>50 kb inversion clade</taxon>
        <taxon>dalbergioids sensu lato</taxon>
        <taxon>Dalbergieae</taxon>
        <taxon>Pterocarpus clade</taxon>
        <taxon>Arachis</taxon>
    </lineage>
</organism>
<evidence type="ECO:0000256" key="5">
    <source>
        <dbReference type="ARBA" id="ARBA00022989"/>
    </source>
</evidence>
<name>A0A444Z6Y3_ARAHY</name>
<evidence type="ECO:0000256" key="7">
    <source>
        <dbReference type="SAM" id="MobiDB-lite"/>
    </source>
</evidence>
<reference evidence="11 12" key="1">
    <citation type="submission" date="2019-01" db="EMBL/GenBank/DDBJ databases">
        <title>Sequencing of cultivated peanut Arachis hypogaea provides insights into genome evolution and oil improvement.</title>
        <authorList>
            <person name="Chen X."/>
        </authorList>
    </citation>
    <scope>NUCLEOTIDE SEQUENCE [LARGE SCALE GENOMIC DNA]</scope>
    <source>
        <strain evidence="12">cv. Fuhuasheng</strain>
        <tissue evidence="11">Leaves</tissue>
    </source>
</reference>
<dbReference type="STRING" id="3818.A0A444Z6Y3"/>
<keyword evidence="6 8" id="KW-0472">Membrane</keyword>
<dbReference type="InterPro" id="IPR025846">
    <property type="entry name" value="TBL_N"/>
</dbReference>
<keyword evidence="12" id="KW-1185">Reference proteome</keyword>
<evidence type="ECO:0000256" key="8">
    <source>
        <dbReference type="SAM" id="Phobius"/>
    </source>
</evidence>
<evidence type="ECO:0000256" key="2">
    <source>
        <dbReference type="ARBA" id="ARBA00007727"/>
    </source>
</evidence>
<comment type="subcellular location">
    <subcellularLocation>
        <location evidence="1">Membrane</location>
        <topology evidence="1">Single-pass membrane protein</topology>
    </subcellularLocation>
</comment>
<dbReference type="Pfam" id="PF13839">
    <property type="entry name" value="PC-Esterase"/>
    <property type="match status" value="1"/>
</dbReference>
<dbReference type="GO" id="GO:0016020">
    <property type="term" value="C:membrane"/>
    <property type="evidence" value="ECO:0007669"/>
    <property type="project" value="UniProtKB-SubCell"/>
</dbReference>
<feature type="transmembrane region" description="Helical" evidence="8">
    <location>
        <begin position="29"/>
        <end position="49"/>
    </location>
</feature>
<feature type="region of interest" description="Disordered" evidence="7">
    <location>
        <begin position="192"/>
        <end position="211"/>
    </location>
</feature>
<evidence type="ECO:0000259" key="9">
    <source>
        <dbReference type="Pfam" id="PF13839"/>
    </source>
</evidence>
<keyword evidence="3 8" id="KW-0812">Transmembrane</keyword>
<dbReference type="AlphaFoldDB" id="A0A444Z6Y3"/>
<evidence type="ECO:0000256" key="1">
    <source>
        <dbReference type="ARBA" id="ARBA00004167"/>
    </source>
</evidence>
<dbReference type="GO" id="GO:0005794">
    <property type="term" value="C:Golgi apparatus"/>
    <property type="evidence" value="ECO:0007669"/>
    <property type="project" value="TreeGrafter"/>
</dbReference>
<gene>
    <name evidence="11" type="ORF">Ahy_B05g078393</name>
</gene>
<accession>A0A444Z6Y3</accession>
<keyword evidence="4" id="KW-0735">Signal-anchor</keyword>
<evidence type="ECO:0000259" key="10">
    <source>
        <dbReference type="Pfam" id="PF14416"/>
    </source>
</evidence>
<evidence type="ECO:0000313" key="11">
    <source>
        <dbReference type="EMBL" id="RYR09943.1"/>
    </source>
</evidence>
<comment type="caution">
    <text evidence="11">The sequence shown here is derived from an EMBL/GenBank/DDBJ whole genome shotgun (WGS) entry which is preliminary data.</text>
</comment>
<dbReference type="EMBL" id="SDMP01000015">
    <property type="protein sequence ID" value="RYR09943.1"/>
    <property type="molecule type" value="Genomic_DNA"/>
</dbReference>
<proteinExistence type="inferred from homology"/>
<dbReference type="Proteomes" id="UP000289738">
    <property type="component" value="Chromosome B05"/>
</dbReference>
<dbReference type="Pfam" id="PF14416">
    <property type="entry name" value="PMR5N"/>
    <property type="match status" value="1"/>
</dbReference>
<dbReference type="PANTHER" id="PTHR32285:SF208">
    <property type="entry name" value="PROTEIN TRICHOME BIREFRINGENCE-LIKE 2"/>
    <property type="match status" value="1"/>
</dbReference>
<evidence type="ECO:0000313" key="12">
    <source>
        <dbReference type="Proteomes" id="UP000289738"/>
    </source>
</evidence>
<evidence type="ECO:0000256" key="6">
    <source>
        <dbReference type="ARBA" id="ARBA00023136"/>
    </source>
</evidence>
<keyword evidence="5 8" id="KW-1133">Transmembrane helix</keyword>
<dbReference type="GO" id="GO:0016413">
    <property type="term" value="F:O-acetyltransferase activity"/>
    <property type="evidence" value="ECO:0007669"/>
    <property type="project" value="InterPro"/>
</dbReference>
<evidence type="ECO:0000256" key="3">
    <source>
        <dbReference type="ARBA" id="ARBA00022692"/>
    </source>
</evidence>
<feature type="domain" description="Trichome birefringence-like C-terminal" evidence="9">
    <location>
        <begin position="292"/>
        <end position="585"/>
    </location>
</feature>
<comment type="similarity">
    <text evidence="2">Belongs to the PC-esterase family. TBL subfamily.</text>
</comment>
<dbReference type="PANTHER" id="PTHR32285">
    <property type="entry name" value="PROTEIN TRICHOME BIREFRINGENCE-LIKE 9-RELATED"/>
    <property type="match status" value="1"/>
</dbReference>
<dbReference type="InterPro" id="IPR026057">
    <property type="entry name" value="TBL_C"/>
</dbReference>
<protein>
    <submittedName>
        <fullName evidence="11">Uncharacterized protein</fullName>
    </submittedName>
</protein>
<feature type="compositionally biased region" description="Basic and acidic residues" evidence="7">
    <location>
        <begin position="109"/>
        <end position="119"/>
    </location>
</feature>
<feature type="domain" description="Trichome birefringence-like N-terminal" evidence="10">
    <location>
        <begin position="238"/>
        <end position="291"/>
    </location>
</feature>
<dbReference type="InterPro" id="IPR029962">
    <property type="entry name" value="TBL"/>
</dbReference>
<feature type="compositionally biased region" description="Low complexity" evidence="7">
    <location>
        <begin position="91"/>
        <end position="102"/>
    </location>
</feature>
<evidence type="ECO:0000256" key="4">
    <source>
        <dbReference type="ARBA" id="ARBA00022968"/>
    </source>
</evidence>
<sequence length="597" mass="67861">MDKNCSSNSFNSMKRLAFSEPFMSQRRKVVSGFSLGLGASLLFLTLLFLNTSLIPPKVQVFLQGSGSAISNSSSSSFYSWSFSIRTKHPFSSSSAANNNDASLTVSSPQRDEERIEESRGVNASSQGLNKNTRFANFTVGGENATLNSSEVQQFPLKSNAENVTLVTEIGNFTDNRVVKDVDFAANATVSSSGESNVTSVNNNNNNNNNNDNVTVVIDDGGSSSQDVKMEGRFSLNDENCDIYDGMWVRDDSKPYYPLGSCPLIDRDFDCHLNGRPDSDYVKWKWQPHKCDIPSLKATDFLERLRGQRLVFVGDSLNRNMWESMVCILRQSVKDKKRVFEISGRHEFKKKGVYAFRFEASFRNIYKIDYNCSVDFVSSPFIVRESTFKGINGSFETLRLDLMDQTTTVYHDADIIVFNTGHWWTHEKTSKGEDYYQEGNHVYPRLKVLDAFRRALTTWARWVDKNIDANRTQVVFRGYSNTHFRGGQWNSGGQCHKETEPIYNTTHLKKYPSKMRALDNVISKMKTPVMYMNISRLTDYRKDGHPSIYRMEYKTEAERAAAELHQDCSHWCLPGVPDTWNELLYASLLKSGRGSWKS</sequence>
<feature type="region of interest" description="Disordered" evidence="7">
    <location>
        <begin position="90"/>
        <end position="127"/>
    </location>
</feature>